<protein>
    <submittedName>
        <fullName evidence="2">Uncharacterized protein</fullName>
    </submittedName>
</protein>
<proteinExistence type="predicted"/>
<keyword evidence="3" id="KW-1185">Reference proteome</keyword>
<feature type="coiled-coil region" evidence="1">
    <location>
        <begin position="69"/>
        <end position="124"/>
    </location>
</feature>
<accession>A0ABX6V451</accession>
<reference evidence="2" key="1">
    <citation type="submission" date="2021-07" db="EMBL/GenBank/DDBJ databases">
        <title>Shewanella sp. YLB-07 whole genome sequence.</title>
        <authorList>
            <person name="Yu L."/>
        </authorList>
    </citation>
    <scope>NUCLEOTIDE SEQUENCE</scope>
    <source>
        <strain evidence="2">YLB-08</strain>
    </source>
</reference>
<dbReference type="RefSeq" id="WP_142871956.1">
    <property type="nucleotide sequence ID" value="NZ_CP045503.2"/>
</dbReference>
<organism evidence="2 3">
    <name type="scientific">Shewanella eurypsychrophilus</name>
    <dbReference type="NCBI Taxonomy" id="2593656"/>
    <lineage>
        <taxon>Bacteria</taxon>
        <taxon>Pseudomonadati</taxon>
        <taxon>Pseudomonadota</taxon>
        <taxon>Gammaproteobacteria</taxon>
        <taxon>Alteromonadales</taxon>
        <taxon>Shewanellaceae</taxon>
        <taxon>Shewanella</taxon>
    </lineage>
</organism>
<evidence type="ECO:0000313" key="3">
    <source>
        <dbReference type="Proteomes" id="UP000316416"/>
    </source>
</evidence>
<gene>
    <name evidence="2" type="ORF">FM038_003395</name>
</gene>
<dbReference type="Proteomes" id="UP000316416">
    <property type="component" value="Chromosome"/>
</dbReference>
<evidence type="ECO:0000313" key="2">
    <source>
        <dbReference type="EMBL" id="QPG56575.1"/>
    </source>
</evidence>
<sequence>MESEKTVETHYQKCQRFACSRKPSFIELLPKTVRQTRASIVGTYEWAINSRSPQKSKKLYLKLKKTLTRTALEKEVRRLESEIVLNEAVKEIQLNRQILVSKLLQELMLETKRLKKQVRLEQQKAIASKEQRVYKRSLKEPVQGQALLEKFNKYNGHVVSGGAYGQGKRS</sequence>
<evidence type="ECO:0000256" key="1">
    <source>
        <dbReference type="SAM" id="Coils"/>
    </source>
</evidence>
<keyword evidence="1" id="KW-0175">Coiled coil</keyword>
<name>A0ABX6V451_9GAMM</name>
<dbReference type="EMBL" id="CP045503">
    <property type="protein sequence ID" value="QPG56575.1"/>
    <property type="molecule type" value="Genomic_DNA"/>
</dbReference>